<accession>A0A7S3K4F1</accession>
<reference evidence="2" key="1">
    <citation type="submission" date="2021-01" db="EMBL/GenBank/DDBJ databases">
        <authorList>
            <person name="Corre E."/>
            <person name="Pelletier E."/>
            <person name="Niang G."/>
            <person name="Scheremetjew M."/>
            <person name="Finn R."/>
            <person name="Kale V."/>
            <person name="Holt S."/>
            <person name="Cochrane G."/>
            <person name="Meng A."/>
            <person name="Brown T."/>
            <person name="Cohen L."/>
        </authorList>
    </citation>
    <scope>NUCLEOTIDE SEQUENCE</scope>
    <source>
        <strain evidence="2">CCMP1510</strain>
    </source>
</reference>
<organism evidence="2">
    <name type="scientific">Aureoumbra lagunensis</name>
    <dbReference type="NCBI Taxonomy" id="44058"/>
    <lineage>
        <taxon>Eukaryota</taxon>
        <taxon>Sar</taxon>
        <taxon>Stramenopiles</taxon>
        <taxon>Ochrophyta</taxon>
        <taxon>Pelagophyceae</taxon>
        <taxon>Pelagomonadales</taxon>
        <taxon>Aureoumbra</taxon>
    </lineage>
</organism>
<proteinExistence type="predicted"/>
<protein>
    <recommendedName>
        <fullName evidence="3">Hexosyltransferase</fullName>
    </recommendedName>
</protein>
<evidence type="ECO:0000313" key="2">
    <source>
        <dbReference type="EMBL" id="CAE0372279.1"/>
    </source>
</evidence>
<feature type="chain" id="PRO_5030944474" description="Hexosyltransferase" evidence="1">
    <location>
        <begin position="18"/>
        <end position="335"/>
    </location>
</feature>
<evidence type="ECO:0008006" key="3">
    <source>
        <dbReference type="Google" id="ProtNLM"/>
    </source>
</evidence>
<sequence length="335" mass="38426">MRLISCILMWYVVKSSRRPWCGEDEPWWCGNIKPSKSWRHPESLFDQEAHPEFIPCGIQLDRQLPIVPYPVEKEICTELPRRTSSNVVYAVAVLLSATDRTEYVQKKLAPKIPGLVQFMATDKQHFDSIQTEIKSINANITTNLRPGKIAWWTTYLRFLRCLLYSEYDFGVLLQDDAVVDSNFIPQLSALITNMSQPMKRFSYRLGPFQTGSLIPRQAVARHLGVFCQLNQLSTNCDHFHLRKNPFVGHCPLTAVGIPFNALTMPEPHLSKRSNIYEQQQQPPIDLPPAHSTVTARTLPLCEIAYPGKVARNAQLHVKFSIENPFLRYHFEDPPL</sequence>
<feature type="signal peptide" evidence="1">
    <location>
        <begin position="1"/>
        <end position="17"/>
    </location>
</feature>
<evidence type="ECO:0000256" key="1">
    <source>
        <dbReference type="SAM" id="SignalP"/>
    </source>
</evidence>
<keyword evidence="1" id="KW-0732">Signal</keyword>
<name>A0A7S3K4F1_9STRA</name>
<gene>
    <name evidence="2" type="ORF">ALAG00032_LOCUS13062</name>
</gene>
<dbReference type="EMBL" id="HBIJ01019929">
    <property type="protein sequence ID" value="CAE0372279.1"/>
    <property type="molecule type" value="Transcribed_RNA"/>
</dbReference>
<dbReference type="AlphaFoldDB" id="A0A7S3K4F1"/>